<evidence type="ECO:0000256" key="1">
    <source>
        <dbReference type="SAM" id="MobiDB-lite"/>
    </source>
</evidence>
<reference evidence="2" key="1">
    <citation type="submission" date="2018-05" db="EMBL/GenBank/DDBJ databases">
        <authorList>
            <person name="Lanie J.A."/>
            <person name="Ng W.-L."/>
            <person name="Kazmierczak K.M."/>
            <person name="Andrzejewski T.M."/>
            <person name="Davidsen T.M."/>
            <person name="Wayne K.J."/>
            <person name="Tettelin H."/>
            <person name="Glass J.I."/>
            <person name="Rusch D."/>
            <person name="Podicherti R."/>
            <person name="Tsui H.-C.T."/>
            <person name="Winkler M.E."/>
        </authorList>
    </citation>
    <scope>NUCLEOTIDE SEQUENCE</scope>
</reference>
<gene>
    <name evidence="2" type="ORF">METZ01_LOCUS350362</name>
</gene>
<evidence type="ECO:0000313" key="2">
    <source>
        <dbReference type="EMBL" id="SVC97508.1"/>
    </source>
</evidence>
<accession>A0A382RKJ6</accession>
<feature type="region of interest" description="Disordered" evidence="1">
    <location>
        <begin position="1"/>
        <end position="30"/>
    </location>
</feature>
<protein>
    <submittedName>
        <fullName evidence="2">Uncharacterized protein</fullName>
    </submittedName>
</protein>
<name>A0A382RKJ6_9ZZZZ</name>
<sequence length="30" mass="3137">MAGLSDKPRCGGPTKLNAAEPALARQLLKE</sequence>
<organism evidence="2">
    <name type="scientific">marine metagenome</name>
    <dbReference type="NCBI Taxonomy" id="408172"/>
    <lineage>
        <taxon>unclassified sequences</taxon>
        <taxon>metagenomes</taxon>
        <taxon>ecological metagenomes</taxon>
    </lineage>
</organism>
<dbReference type="AlphaFoldDB" id="A0A382RKJ6"/>
<dbReference type="EMBL" id="UINC01121980">
    <property type="protein sequence ID" value="SVC97508.1"/>
    <property type="molecule type" value="Genomic_DNA"/>
</dbReference>
<proteinExistence type="predicted"/>
<feature type="non-terminal residue" evidence="2">
    <location>
        <position position="30"/>
    </location>
</feature>